<keyword evidence="4" id="KW-1185">Reference proteome</keyword>
<name>A0ABP8D4M8_9ACTN</name>
<keyword evidence="1" id="KW-0812">Transmembrane</keyword>
<organism evidence="3 4">
    <name type="scientific">Dactylosporangium darangshiense</name>
    <dbReference type="NCBI Taxonomy" id="579108"/>
    <lineage>
        <taxon>Bacteria</taxon>
        <taxon>Bacillati</taxon>
        <taxon>Actinomycetota</taxon>
        <taxon>Actinomycetes</taxon>
        <taxon>Micromonosporales</taxon>
        <taxon>Micromonosporaceae</taxon>
        <taxon>Dactylosporangium</taxon>
    </lineage>
</organism>
<accession>A0ABP8D4M8</accession>
<reference evidence="4" key="1">
    <citation type="journal article" date="2019" name="Int. J. Syst. Evol. Microbiol.">
        <title>The Global Catalogue of Microorganisms (GCM) 10K type strain sequencing project: providing services to taxonomists for standard genome sequencing and annotation.</title>
        <authorList>
            <consortium name="The Broad Institute Genomics Platform"/>
            <consortium name="The Broad Institute Genome Sequencing Center for Infectious Disease"/>
            <person name="Wu L."/>
            <person name="Ma J."/>
        </authorList>
    </citation>
    <scope>NUCLEOTIDE SEQUENCE [LARGE SCALE GENOMIC DNA]</scope>
    <source>
        <strain evidence="4">JCM 17441</strain>
    </source>
</reference>
<dbReference type="RefSeq" id="WP_345124031.1">
    <property type="nucleotide sequence ID" value="NZ_BAABAT010000004.1"/>
</dbReference>
<evidence type="ECO:0000313" key="4">
    <source>
        <dbReference type="Proteomes" id="UP001500620"/>
    </source>
</evidence>
<sequence>MRLHPLSIAALACAIILPPFGILMGHIAWSQCRRDHRPGAGLALAAMIVGYTELLIFCGVPIVMAGF</sequence>
<protein>
    <recommendedName>
        <fullName evidence="2">DUF4190 domain-containing protein</fullName>
    </recommendedName>
</protein>
<dbReference type="InterPro" id="IPR025241">
    <property type="entry name" value="DUF4190"/>
</dbReference>
<feature type="transmembrane region" description="Helical" evidence="1">
    <location>
        <begin position="41"/>
        <end position="64"/>
    </location>
</feature>
<proteinExistence type="predicted"/>
<gene>
    <name evidence="3" type="ORF">GCM10022255_022000</name>
</gene>
<feature type="transmembrane region" description="Helical" evidence="1">
    <location>
        <begin position="6"/>
        <end position="29"/>
    </location>
</feature>
<keyword evidence="1" id="KW-0472">Membrane</keyword>
<evidence type="ECO:0000313" key="3">
    <source>
        <dbReference type="EMBL" id="GAA4247175.1"/>
    </source>
</evidence>
<comment type="caution">
    <text evidence="3">The sequence shown here is derived from an EMBL/GenBank/DDBJ whole genome shotgun (WGS) entry which is preliminary data.</text>
</comment>
<dbReference type="Proteomes" id="UP001500620">
    <property type="component" value="Unassembled WGS sequence"/>
</dbReference>
<dbReference type="EMBL" id="BAABAT010000004">
    <property type="protein sequence ID" value="GAA4247175.1"/>
    <property type="molecule type" value="Genomic_DNA"/>
</dbReference>
<evidence type="ECO:0000259" key="2">
    <source>
        <dbReference type="Pfam" id="PF13828"/>
    </source>
</evidence>
<keyword evidence="1" id="KW-1133">Transmembrane helix</keyword>
<dbReference type="Pfam" id="PF13828">
    <property type="entry name" value="DUF4190"/>
    <property type="match status" value="1"/>
</dbReference>
<evidence type="ECO:0000256" key="1">
    <source>
        <dbReference type="SAM" id="Phobius"/>
    </source>
</evidence>
<feature type="domain" description="DUF4190" evidence="2">
    <location>
        <begin position="7"/>
        <end position="57"/>
    </location>
</feature>